<protein>
    <recommendedName>
        <fullName evidence="3">CHK kinase-like domain-containing protein</fullName>
    </recommendedName>
</protein>
<sequence>MSSCSYEPAEPLKTLLGDQHHVVSKDTIQSLWSGYGELFRIHTDSPAFPSLIVKAIDLPKTAPKHHPKGWNTELSNQRKLKSYQVEFHWYQRYVGRMPVGWAPRCLAAESHDSHYELVLEDLKLADCARVVKTPSNQEIETVLCWLAQFHAFWLGTDPTGLWQQGTYWHLATRPDEWQAMTESRYKSAAERIDNMLNDCPYQTLVHGDAKLANFCFNETGTQVSAVDFQYVGGGVGVKDVALFLCTVLDFDELQLSIDSYVETYFEAIEMALARYQPNVVASDVCHEWRKLLGLAWADYQRFLLGWSPVHVRVNAFTNKLTLEALDDFRL</sequence>
<organism evidence="1 2">
    <name type="scientific">Vibrio maritimus</name>
    <dbReference type="NCBI Taxonomy" id="990268"/>
    <lineage>
        <taxon>Bacteria</taxon>
        <taxon>Pseudomonadati</taxon>
        <taxon>Pseudomonadota</taxon>
        <taxon>Gammaproteobacteria</taxon>
        <taxon>Vibrionales</taxon>
        <taxon>Vibrionaceae</taxon>
        <taxon>Vibrio</taxon>
    </lineage>
</organism>
<comment type="caution">
    <text evidence="1">The sequence shown here is derived from an EMBL/GenBank/DDBJ whole genome shotgun (WGS) entry which is preliminary data.</text>
</comment>
<dbReference type="Pfam" id="PF02958">
    <property type="entry name" value="EcKL"/>
    <property type="match status" value="1"/>
</dbReference>
<evidence type="ECO:0000313" key="2">
    <source>
        <dbReference type="Proteomes" id="UP000029224"/>
    </source>
</evidence>
<dbReference type="SUPFAM" id="SSF56112">
    <property type="entry name" value="Protein kinase-like (PK-like)"/>
    <property type="match status" value="1"/>
</dbReference>
<dbReference type="Gene3D" id="3.90.1200.10">
    <property type="match status" value="1"/>
</dbReference>
<proteinExistence type="predicted"/>
<dbReference type="InterPro" id="IPR011009">
    <property type="entry name" value="Kinase-like_dom_sf"/>
</dbReference>
<evidence type="ECO:0008006" key="3">
    <source>
        <dbReference type="Google" id="ProtNLM"/>
    </source>
</evidence>
<dbReference type="EMBL" id="BBMT01000022">
    <property type="protein sequence ID" value="GAL37925.1"/>
    <property type="molecule type" value="Genomic_DNA"/>
</dbReference>
<dbReference type="Proteomes" id="UP000029224">
    <property type="component" value="Unassembled WGS sequence"/>
</dbReference>
<dbReference type="PANTHER" id="PTHR11012:SF30">
    <property type="entry name" value="PROTEIN KINASE-LIKE DOMAIN-CONTAINING"/>
    <property type="match status" value="1"/>
</dbReference>
<dbReference type="AlphaFoldDB" id="A0A090TDD6"/>
<name>A0A090TDD6_9VIBR</name>
<reference evidence="1 2" key="1">
    <citation type="submission" date="2014-09" db="EMBL/GenBank/DDBJ databases">
        <title>Vibrio maritimus JCM 19240. (C210) whole genome shotgun sequence.</title>
        <authorList>
            <person name="Sawabe T."/>
            <person name="Meirelles P."/>
            <person name="Nakanishi M."/>
            <person name="Sayaka M."/>
            <person name="Hattori M."/>
            <person name="Ohkuma M."/>
        </authorList>
    </citation>
    <scope>NUCLEOTIDE SEQUENCE [LARGE SCALE GENOMIC DNA]</scope>
    <source>
        <strain evidence="1 2">JCM 19240</strain>
    </source>
</reference>
<reference evidence="1 2" key="2">
    <citation type="submission" date="2014-09" db="EMBL/GenBank/DDBJ databases">
        <authorList>
            <consortium name="NBRP consortium"/>
            <person name="Sawabe T."/>
            <person name="Meirelles P."/>
            <person name="Nakanishi M."/>
            <person name="Sayaka M."/>
            <person name="Hattori M."/>
            <person name="Ohkuma M."/>
        </authorList>
    </citation>
    <scope>NUCLEOTIDE SEQUENCE [LARGE SCALE GENOMIC DNA]</scope>
    <source>
        <strain evidence="1 2">JCM 19240</strain>
    </source>
</reference>
<evidence type="ECO:0000313" key="1">
    <source>
        <dbReference type="EMBL" id="GAL37925.1"/>
    </source>
</evidence>
<gene>
    <name evidence="1" type="ORF">JCM19240_130</name>
</gene>
<accession>A0A090TDD6</accession>
<keyword evidence="2" id="KW-1185">Reference proteome</keyword>
<dbReference type="PANTHER" id="PTHR11012">
    <property type="entry name" value="PROTEIN KINASE-LIKE DOMAIN-CONTAINING"/>
    <property type="match status" value="1"/>
</dbReference>
<dbReference type="OrthoDB" id="9769860at2"/>
<dbReference type="InterPro" id="IPR004119">
    <property type="entry name" value="EcKL"/>
</dbReference>